<name>A0ABX1TP13_9GAMM</name>
<dbReference type="EMBL" id="SPMZ01000031">
    <property type="protein sequence ID" value="NMQ19784.1"/>
    <property type="molecule type" value="Genomic_DNA"/>
</dbReference>
<accession>A0ABX1TP13</accession>
<sequence>MPCELEQDSVKTFPGLTLFSKRGSACRKPTAVYLPPKHLATNHALNVVLWLHGFYVKDHRYLFHSDAARVREQVLGSGKDVVLIAPFLGYEYLNAKKEFEGDYSVAALEGEKWGERYLDEVLAALARFQNPSTPPALDIKNLVIACHSGGGGGMRKLVGTLGKYQSRLKECWGFDCLYGKKIVPDDATFWYQWVSGQGGRPLYIIYGPSTLPQSVKLYLMGRGKATSQGNKADLPRAPLNNLHVTIGHYETYSTHGQTVNVGSYIDSVVDDLMTRPSPKAKPSTKPAKSFVEQAADNLMANFIFVEQDDIHYFIARAFFFIETA</sequence>
<protein>
    <recommendedName>
        <fullName evidence="3">Alpha/beta hydrolase</fullName>
    </recommendedName>
</protein>
<dbReference type="Proteomes" id="UP000760480">
    <property type="component" value="Unassembled WGS sequence"/>
</dbReference>
<organism evidence="1 2">
    <name type="scientific">Candidatus Competibacter phosphatis</name>
    <dbReference type="NCBI Taxonomy" id="221280"/>
    <lineage>
        <taxon>Bacteria</taxon>
        <taxon>Pseudomonadati</taxon>
        <taxon>Pseudomonadota</taxon>
        <taxon>Gammaproteobacteria</taxon>
        <taxon>Candidatus Competibacteraceae</taxon>
        <taxon>Candidatus Competibacter</taxon>
    </lineage>
</organism>
<dbReference type="InterPro" id="IPR029058">
    <property type="entry name" value="AB_hydrolase_fold"/>
</dbReference>
<dbReference type="Gene3D" id="3.40.50.1820">
    <property type="entry name" value="alpha/beta hydrolase"/>
    <property type="match status" value="1"/>
</dbReference>
<gene>
    <name evidence="1" type="ORF">E4P82_11585</name>
</gene>
<evidence type="ECO:0000313" key="1">
    <source>
        <dbReference type="EMBL" id="NMQ19784.1"/>
    </source>
</evidence>
<evidence type="ECO:0000313" key="2">
    <source>
        <dbReference type="Proteomes" id="UP000760480"/>
    </source>
</evidence>
<keyword evidence="2" id="KW-1185">Reference proteome</keyword>
<dbReference type="SUPFAM" id="SSF53474">
    <property type="entry name" value="alpha/beta-Hydrolases"/>
    <property type="match status" value="1"/>
</dbReference>
<evidence type="ECO:0008006" key="3">
    <source>
        <dbReference type="Google" id="ProtNLM"/>
    </source>
</evidence>
<comment type="caution">
    <text evidence="1">The sequence shown here is derived from an EMBL/GenBank/DDBJ whole genome shotgun (WGS) entry which is preliminary data.</text>
</comment>
<reference evidence="1 2" key="1">
    <citation type="submission" date="2019-03" db="EMBL/GenBank/DDBJ databases">
        <title>Metabolic reconstructions from genomes of highly enriched 'Candidatus Accumulibacter' and 'Candidatus Competibacter' bioreactor populations.</title>
        <authorList>
            <person name="Annavajhala M.K."/>
            <person name="Welles L."/>
            <person name="Abbas B."/>
            <person name="Sorokin D."/>
            <person name="Park H."/>
            <person name="Van Loosdrecht M."/>
            <person name="Chandran K."/>
        </authorList>
    </citation>
    <scope>NUCLEOTIDE SEQUENCE [LARGE SCALE GENOMIC DNA]</scope>
    <source>
        <strain evidence="1 2">SBR_G</strain>
    </source>
</reference>
<dbReference type="RefSeq" id="WP_169249044.1">
    <property type="nucleotide sequence ID" value="NZ_SPMZ01000031.1"/>
</dbReference>
<proteinExistence type="predicted"/>